<gene>
    <name evidence="1" type="ORF">BECKDK2373B_GA0170837_102024</name>
</gene>
<evidence type="ECO:0000313" key="1">
    <source>
        <dbReference type="EMBL" id="VFJ48351.1"/>
    </source>
</evidence>
<dbReference type="EMBL" id="CAADEX010000020">
    <property type="protein sequence ID" value="VFJ48351.1"/>
    <property type="molecule type" value="Genomic_DNA"/>
</dbReference>
<organism evidence="1">
    <name type="scientific">Candidatus Kentrum sp. DK</name>
    <dbReference type="NCBI Taxonomy" id="2126562"/>
    <lineage>
        <taxon>Bacteria</taxon>
        <taxon>Pseudomonadati</taxon>
        <taxon>Pseudomonadota</taxon>
        <taxon>Gammaproteobacteria</taxon>
        <taxon>Candidatus Kentrum</taxon>
    </lineage>
</organism>
<protein>
    <submittedName>
        <fullName evidence="1">Uncharacterized protein</fullName>
    </submittedName>
</protein>
<reference evidence="1" key="1">
    <citation type="submission" date="2019-02" db="EMBL/GenBank/DDBJ databases">
        <authorList>
            <person name="Gruber-Vodicka R. H."/>
            <person name="Seah K. B. B."/>
        </authorList>
    </citation>
    <scope>NUCLEOTIDE SEQUENCE</scope>
    <source>
        <strain evidence="1">BECK_DK47</strain>
    </source>
</reference>
<name>A0A450S8T7_9GAMM</name>
<accession>A0A450S8T7</accession>
<sequence>MFRKRIIDDTVLPFPEHQEYEIIVDIETGVVTGKFPRRALSAVLEWYVLPSAHIVTQVF</sequence>
<dbReference type="AlphaFoldDB" id="A0A450S8T7"/>
<proteinExistence type="predicted"/>